<dbReference type="GO" id="GO:0031593">
    <property type="term" value="F:polyubiquitin modification-dependent protein binding"/>
    <property type="evidence" value="ECO:0007669"/>
    <property type="project" value="TreeGrafter"/>
</dbReference>
<dbReference type="InterPro" id="IPR015496">
    <property type="entry name" value="Ubiquilin"/>
</dbReference>
<dbReference type="AlphaFoldDB" id="A0A814EKF2"/>
<keyword evidence="2" id="KW-1185">Reference proteome</keyword>
<accession>A0A814EKF2</accession>
<reference evidence="1" key="1">
    <citation type="submission" date="2021-02" db="EMBL/GenBank/DDBJ databases">
        <authorList>
            <person name="Nowell W R."/>
        </authorList>
    </citation>
    <scope>NUCLEOTIDE SEQUENCE</scope>
    <source>
        <strain evidence="1">Ploen Becks lab</strain>
    </source>
</reference>
<dbReference type="EMBL" id="CAJNOC010003203">
    <property type="protein sequence ID" value="CAF0972407.1"/>
    <property type="molecule type" value="Genomic_DNA"/>
</dbReference>
<comment type="caution">
    <text evidence="1">The sequence shown here is derived from an EMBL/GenBank/DDBJ whole genome shotgun (WGS) entry which is preliminary data.</text>
</comment>
<evidence type="ECO:0000313" key="2">
    <source>
        <dbReference type="Proteomes" id="UP000663879"/>
    </source>
</evidence>
<dbReference type="GO" id="GO:0006511">
    <property type="term" value="P:ubiquitin-dependent protein catabolic process"/>
    <property type="evidence" value="ECO:0007669"/>
    <property type="project" value="TreeGrafter"/>
</dbReference>
<organism evidence="1 2">
    <name type="scientific">Brachionus calyciflorus</name>
    <dbReference type="NCBI Taxonomy" id="104777"/>
    <lineage>
        <taxon>Eukaryota</taxon>
        <taxon>Metazoa</taxon>
        <taxon>Spiralia</taxon>
        <taxon>Gnathifera</taxon>
        <taxon>Rotifera</taxon>
        <taxon>Eurotatoria</taxon>
        <taxon>Monogononta</taxon>
        <taxon>Pseudotrocha</taxon>
        <taxon>Ploima</taxon>
        <taxon>Brachionidae</taxon>
        <taxon>Brachionus</taxon>
    </lineage>
</organism>
<dbReference type="Pfam" id="PF23195">
    <property type="entry name" value="UBQLN1"/>
    <property type="match status" value="1"/>
</dbReference>
<name>A0A814EKF2_9BILA</name>
<dbReference type="PANTHER" id="PTHR10677:SF3">
    <property type="entry name" value="FI07626P-RELATED"/>
    <property type="match status" value="1"/>
</dbReference>
<dbReference type="GO" id="GO:0005829">
    <property type="term" value="C:cytosol"/>
    <property type="evidence" value="ECO:0007669"/>
    <property type="project" value="TreeGrafter"/>
</dbReference>
<dbReference type="OrthoDB" id="9450922at2759"/>
<dbReference type="PANTHER" id="PTHR10677">
    <property type="entry name" value="UBIQUILIN"/>
    <property type="match status" value="1"/>
</dbReference>
<evidence type="ECO:0000313" key="1">
    <source>
        <dbReference type="EMBL" id="CAF0972407.1"/>
    </source>
</evidence>
<gene>
    <name evidence="1" type="ORF">OXX778_LOCUS14987</name>
</gene>
<sequence length="147" mass="16101">MKHHDRVLSNLESVPGGFNALQRTYREFEGPMLNADMGRNPFASLINNNNLMQRVKTAKLAKKTLNHCLIHGVLVKLNRSATGSNTGSSALGGLGGMGGLFNNNTLKEKMLNTTIMQPMLKMLLTNPEISRMIIQNSPQLAGNPENK</sequence>
<dbReference type="Proteomes" id="UP000663879">
    <property type="component" value="Unassembled WGS sequence"/>
</dbReference>
<protein>
    <submittedName>
        <fullName evidence="1">Uncharacterized protein</fullName>
    </submittedName>
</protein>
<proteinExistence type="predicted"/>